<accession>A0A136IK56</accession>
<sequence length="129" mass="13880">MQIQNLLFATGCIGAAHAQGFMRSCLNVQLVDWNRELRAKCGGGNDNLCTSIYLDYCIANADGNLAGRYKGAFGVSCGGCTLNGSQLECTCFGPEGEPQRRTSINIDDIISNRNGKLECYGIDLDQTPC</sequence>
<dbReference type="InParanoid" id="A0A136IK56"/>
<dbReference type="Proteomes" id="UP000070501">
    <property type="component" value="Unassembled WGS sequence"/>
</dbReference>
<gene>
    <name evidence="2" type="ORF">Micbo1qcDRAFT_210015</name>
</gene>
<protein>
    <submittedName>
        <fullName evidence="2">Cyanovirin-N</fullName>
    </submittedName>
</protein>
<dbReference type="SUPFAM" id="SSF51322">
    <property type="entry name" value="Cyanovirin-N"/>
    <property type="match status" value="1"/>
</dbReference>
<dbReference type="Gene3D" id="2.30.60.10">
    <property type="entry name" value="Cyanovirin-N"/>
    <property type="match status" value="1"/>
</dbReference>
<reference evidence="3" key="1">
    <citation type="submission" date="2016-02" db="EMBL/GenBank/DDBJ databases">
        <title>Draft genome sequence of Microdochium bolleyi, a fungal endophyte of beachgrass.</title>
        <authorList>
            <consortium name="DOE Joint Genome Institute"/>
            <person name="David A.S."/>
            <person name="May G."/>
            <person name="Haridas S."/>
            <person name="Lim J."/>
            <person name="Wang M."/>
            <person name="Labutti K."/>
            <person name="Lipzen A."/>
            <person name="Barry K."/>
            <person name="Grigoriev I.V."/>
        </authorList>
    </citation>
    <scope>NUCLEOTIDE SEQUENCE [LARGE SCALE GENOMIC DNA]</scope>
    <source>
        <strain evidence="3">J235TASD1</strain>
    </source>
</reference>
<evidence type="ECO:0000259" key="1">
    <source>
        <dbReference type="SMART" id="SM01111"/>
    </source>
</evidence>
<feature type="domain" description="Cyanovirin-N" evidence="1">
    <location>
        <begin position="20"/>
        <end position="119"/>
    </location>
</feature>
<evidence type="ECO:0000313" key="2">
    <source>
        <dbReference type="EMBL" id="KXJ85347.1"/>
    </source>
</evidence>
<evidence type="ECO:0000313" key="3">
    <source>
        <dbReference type="Proteomes" id="UP000070501"/>
    </source>
</evidence>
<dbReference type="InterPro" id="IPR036673">
    <property type="entry name" value="Cyanovirin-N_sf"/>
</dbReference>
<proteinExistence type="predicted"/>
<dbReference type="InterPro" id="IPR011058">
    <property type="entry name" value="Cyanovirin-N"/>
</dbReference>
<dbReference type="SMART" id="SM01111">
    <property type="entry name" value="CVNH"/>
    <property type="match status" value="1"/>
</dbReference>
<name>A0A136IK56_9PEZI</name>
<dbReference type="AlphaFoldDB" id="A0A136IK56"/>
<dbReference type="OrthoDB" id="2947935at2759"/>
<dbReference type="Pfam" id="PF08881">
    <property type="entry name" value="CVNH"/>
    <property type="match status" value="1"/>
</dbReference>
<organism evidence="2 3">
    <name type="scientific">Microdochium bolleyi</name>
    <dbReference type="NCBI Taxonomy" id="196109"/>
    <lineage>
        <taxon>Eukaryota</taxon>
        <taxon>Fungi</taxon>
        <taxon>Dikarya</taxon>
        <taxon>Ascomycota</taxon>
        <taxon>Pezizomycotina</taxon>
        <taxon>Sordariomycetes</taxon>
        <taxon>Xylariomycetidae</taxon>
        <taxon>Xylariales</taxon>
        <taxon>Microdochiaceae</taxon>
        <taxon>Microdochium</taxon>
    </lineage>
</organism>
<keyword evidence="3" id="KW-1185">Reference proteome</keyword>
<dbReference type="EMBL" id="KQ964284">
    <property type="protein sequence ID" value="KXJ85347.1"/>
    <property type="molecule type" value="Genomic_DNA"/>
</dbReference>